<reference evidence="1" key="1">
    <citation type="journal article" date="2020" name="Stud. Mycol.">
        <title>101 Dothideomycetes genomes: a test case for predicting lifestyles and emergence of pathogens.</title>
        <authorList>
            <person name="Haridas S."/>
            <person name="Albert R."/>
            <person name="Binder M."/>
            <person name="Bloem J."/>
            <person name="Labutti K."/>
            <person name="Salamov A."/>
            <person name="Andreopoulos B."/>
            <person name="Baker S."/>
            <person name="Barry K."/>
            <person name="Bills G."/>
            <person name="Bluhm B."/>
            <person name="Cannon C."/>
            <person name="Castanera R."/>
            <person name="Culley D."/>
            <person name="Daum C."/>
            <person name="Ezra D."/>
            <person name="Gonzalez J."/>
            <person name="Henrissat B."/>
            <person name="Kuo A."/>
            <person name="Liang C."/>
            <person name="Lipzen A."/>
            <person name="Lutzoni F."/>
            <person name="Magnuson J."/>
            <person name="Mondo S."/>
            <person name="Nolan M."/>
            <person name="Ohm R."/>
            <person name="Pangilinan J."/>
            <person name="Park H.-J."/>
            <person name="Ramirez L."/>
            <person name="Alfaro M."/>
            <person name="Sun H."/>
            <person name="Tritt A."/>
            <person name="Yoshinaga Y."/>
            <person name="Zwiers L.-H."/>
            <person name="Turgeon B."/>
            <person name="Goodwin S."/>
            <person name="Spatafora J."/>
            <person name="Crous P."/>
            <person name="Grigoriev I."/>
        </authorList>
    </citation>
    <scope>NUCLEOTIDE SEQUENCE</scope>
    <source>
        <strain evidence="1">CBS 101060</strain>
    </source>
</reference>
<evidence type="ECO:0000313" key="1">
    <source>
        <dbReference type="EMBL" id="KAF2843783.1"/>
    </source>
</evidence>
<name>A0A9P4SLF4_9PEZI</name>
<keyword evidence="2" id="KW-1185">Reference proteome</keyword>
<dbReference type="AlphaFoldDB" id="A0A9P4SLF4"/>
<accession>A0A9P4SLF4</accession>
<dbReference type="EMBL" id="MU006089">
    <property type="protein sequence ID" value="KAF2843783.1"/>
    <property type="molecule type" value="Genomic_DNA"/>
</dbReference>
<comment type="caution">
    <text evidence="1">The sequence shown here is derived from an EMBL/GenBank/DDBJ whole genome shotgun (WGS) entry which is preliminary data.</text>
</comment>
<gene>
    <name evidence="1" type="ORF">M501DRAFT_985875</name>
</gene>
<evidence type="ECO:0000313" key="2">
    <source>
        <dbReference type="Proteomes" id="UP000799429"/>
    </source>
</evidence>
<protein>
    <submittedName>
        <fullName evidence="1">Uncharacterized protein</fullName>
    </submittedName>
</protein>
<organism evidence="1 2">
    <name type="scientific">Patellaria atrata CBS 101060</name>
    <dbReference type="NCBI Taxonomy" id="1346257"/>
    <lineage>
        <taxon>Eukaryota</taxon>
        <taxon>Fungi</taxon>
        <taxon>Dikarya</taxon>
        <taxon>Ascomycota</taxon>
        <taxon>Pezizomycotina</taxon>
        <taxon>Dothideomycetes</taxon>
        <taxon>Dothideomycetes incertae sedis</taxon>
        <taxon>Patellariales</taxon>
        <taxon>Patellariaceae</taxon>
        <taxon>Patellaria</taxon>
    </lineage>
</organism>
<dbReference type="Proteomes" id="UP000799429">
    <property type="component" value="Unassembled WGS sequence"/>
</dbReference>
<sequence>MSNILKSLFNLVGKVTFDDIRKNNENGEEWVNAVSEASKEQTEKLQLKLISVDLVEKDNKKVKSIQYKKTEQRKREQSEKLRNELNQVIRIMKLAVKEIPFHFLISPAPPQISNWQDPLKWGFGGV</sequence>
<proteinExistence type="predicted"/>